<keyword evidence="2" id="KW-1185">Reference proteome</keyword>
<reference evidence="1" key="2">
    <citation type="submission" date="2025-09" db="UniProtKB">
        <authorList>
            <consortium name="Ensembl"/>
        </authorList>
    </citation>
    <scope>IDENTIFICATION</scope>
</reference>
<evidence type="ECO:0000313" key="1">
    <source>
        <dbReference type="Ensembl" id="ENSLLTP00000016809.1"/>
    </source>
</evidence>
<dbReference type="Proteomes" id="UP000694406">
    <property type="component" value="Unplaced"/>
</dbReference>
<name>A0A8C5WVJ7_LATLA</name>
<reference evidence="1" key="1">
    <citation type="submission" date="2025-08" db="UniProtKB">
        <authorList>
            <consortium name="Ensembl"/>
        </authorList>
    </citation>
    <scope>IDENTIFICATION</scope>
</reference>
<dbReference type="AlphaFoldDB" id="A0A8C5WVJ7"/>
<protein>
    <submittedName>
        <fullName evidence="1">Uncharacterized protein</fullName>
    </submittedName>
</protein>
<organism evidence="1 2">
    <name type="scientific">Laticauda laticaudata</name>
    <name type="common">Blue-ringed sea krait</name>
    <name type="synonym">Blue-lipped sea krait</name>
    <dbReference type="NCBI Taxonomy" id="8630"/>
    <lineage>
        <taxon>Eukaryota</taxon>
        <taxon>Metazoa</taxon>
        <taxon>Chordata</taxon>
        <taxon>Craniata</taxon>
        <taxon>Vertebrata</taxon>
        <taxon>Euteleostomi</taxon>
        <taxon>Lepidosauria</taxon>
        <taxon>Squamata</taxon>
        <taxon>Bifurcata</taxon>
        <taxon>Unidentata</taxon>
        <taxon>Episquamata</taxon>
        <taxon>Toxicofera</taxon>
        <taxon>Serpentes</taxon>
        <taxon>Colubroidea</taxon>
        <taxon>Elapidae</taxon>
        <taxon>Laticaudinae</taxon>
        <taxon>Laticauda</taxon>
    </lineage>
</organism>
<sequence>MLFIEIILNQKKTLLVTVYIIEYEYTNVCIVGDLNAVSDKEKVYKIYPTKKQYTFFSNTHHSWIIHTDQNWFCHINK</sequence>
<dbReference type="Ensembl" id="ENSLLTT00000017441.1">
    <property type="protein sequence ID" value="ENSLLTP00000016809.1"/>
    <property type="gene ID" value="ENSLLTG00000012800.1"/>
</dbReference>
<evidence type="ECO:0000313" key="2">
    <source>
        <dbReference type="Proteomes" id="UP000694406"/>
    </source>
</evidence>
<accession>A0A8C5WVJ7</accession>
<proteinExistence type="predicted"/>